<feature type="transmembrane region" description="Helical" evidence="8">
    <location>
        <begin position="255"/>
        <end position="281"/>
    </location>
</feature>
<dbReference type="PANTHER" id="PTHR43045:SF1">
    <property type="entry name" value="SHIKIMATE TRANSPORTER"/>
    <property type="match status" value="1"/>
</dbReference>
<keyword evidence="4 8" id="KW-0812">Transmembrane</keyword>
<dbReference type="CDD" id="cd17369">
    <property type="entry name" value="MFS_ShiA_like"/>
    <property type="match status" value="1"/>
</dbReference>
<protein>
    <submittedName>
        <fullName evidence="10">MFS transporter</fullName>
    </submittedName>
</protein>
<feature type="transmembrane region" description="Helical" evidence="8">
    <location>
        <begin position="102"/>
        <end position="120"/>
    </location>
</feature>
<feature type="transmembrane region" description="Helical" evidence="8">
    <location>
        <begin position="388"/>
        <end position="412"/>
    </location>
</feature>
<feature type="transmembrane region" description="Helical" evidence="8">
    <location>
        <begin position="347"/>
        <end position="367"/>
    </location>
</feature>
<evidence type="ECO:0000256" key="2">
    <source>
        <dbReference type="ARBA" id="ARBA00022448"/>
    </source>
</evidence>
<dbReference type="EMBL" id="BAABCM010000022">
    <property type="protein sequence ID" value="GAA3854040.1"/>
    <property type="molecule type" value="Genomic_DNA"/>
</dbReference>
<comment type="caution">
    <text evidence="10">The sequence shown here is derived from an EMBL/GenBank/DDBJ whole genome shotgun (WGS) entry which is preliminary data.</text>
</comment>
<evidence type="ECO:0000313" key="10">
    <source>
        <dbReference type="EMBL" id="GAA3854040.1"/>
    </source>
</evidence>
<keyword evidence="3" id="KW-1003">Cell membrane</keyword>
<dbReference type="Proteomes" id="UP001501624">
    <property type="component" value="Unassembled WGS sequence"/>
</dbReference>
<dbReference type="PANTHER" id="PTHR43045">
    <property type="entry name" value="SHIKIMATE TRANSPORTER"/>
    <property type="match status" value="1"/>
</dbReference>
<dbReference type="PROSITE" id="PS00216">
    <property type="entry name" value="SUGAR_TRANSPORT_1"/>
    <property type="match status" value="1"/>
</dbReference>
<dbReference type="PROSITE" id="PS50850">
    <property type="entry name" value="MFS"/>
    <property type="match status" value="1"/>
</dbReference>
<proteinExistence type="predicted"/>
<comment type="subcellular location">
    <subcellularLocation>
        <location evidence="1">Cell membrane</location>
        <topology evidence="1">Multi-pass membrane protein</topology>
    </subcellularLocation>
</comment>
<keyword evidence="11" id="KW-1185">Reference proteome</keyword>
<dbReference type="Pfam" id="PF07690">
    <property type="entry name" value="MFS_1"/>
    <property type="match status" value="1"/>
</dbReference>
<evidence type="ECO:0000256" key="8">
    <source>
        <dbReference type="SAM" id="Phobius"/>
    </source>
</evidence>
<dbReference type="Gene3D" id="1.20.1250.20">
    <property type="entry name" value="MFS general substrate transporter like domains"/>
    <property type="match status" value="2"/>
</dbReference>
<sequence>MSELSSAKPRTAPGTENRPRPDRRRVATVAFASWIGASIEWYDFFIYGMAAALVFPKLFFPVQDPLTSTLLSFATFGVAFVARPFGGALFGHIGDKVGRKKALVTALVTMGVTTTAIGVLPTYSSVGFIAPVLLVLLRFIQGITVGGQQGGVILLATENVPQRRRGFYGSFASAGAPGGVLLANGAFLLVTALFAGDAFLTWGWRLPFLASVVLVAFAVVIQLRVGETAEFSSSEDRPAGRSPVLEAIRRHPRQILVAAGCYLAINLTYYVFITFVVAYATNKAILGLPSSTVLTAVLIASAVELFALPAAGLLSDRFGRRAVFAAGALLLGLWSFVFWPLVDTGSFVLITLALVVGLGILHSLMYGPQGALFSEAFSTSVRYSSLSLGIQLGSMVGGAFAPFIATALLSGFGTSTAIAIYMALGCVISAASTALLRTAESRH</sequence>
<dbReference type="RefSeq" id="WP_272883613.1">
    <property type="nucleotide sequence ID" value="NZ_BAABCM010000022.1"/>
</dbReference>
<feature type="transmembrane region" description="Helical" evidence="8">
    <location>
        <begin position="418"/>
        <end position="436"/>
    </location>
</feature>
<evidence type="ECO:0000256" key="7">
    <source>
        <dbReference type="SAM" id="MobiDB-lite"/>
    </source>
</evidence>
<feature type="region of interest" description="Disordered" evidence="7">
    <location>
        <begin position="1"/>
        <end position="22"/>
    </location>
</feature>
<dbReference type="InterPro" id="IPR036259">
    <property type="entry name" value="MFS_trans_sf"/>
</dbReference>
<evidence type="ECO:0000256" key="5">
    <source>
        <dbReference type="ARBA" id="ARBA00022989"/>
    </source>
</evidence>
<keyword evidence="5 8" id="KW-1133">Transmembrane helix</keyword>
<keyword evidence="2" id="KW-0813">Transport</keyword>
<evidence type="ECO:0000256" key="1">
    <source>
        <dbReference type="ARBA" id="ARBA00004651"/>
    </source>
</evidence>
<feature type="transmembrane region" description="Helical" evidence="8">
    <location>
        <begin position="70"/>
        <end position="90"/>
    </location>
</feature>
<feature type="transmembrane region" description="Helical" evidence="8">
    <location>
        <begin position="167"/>
        <end position="196"/>
    </location>
</feature>
<organism evidence="10 11">
    <name type="scientific">Amycolatopsis tucumanensis</name>
    <dbReference type="NCBI Taxonomy" id="401106"/>
    <lineage>
        <taxon>Bacteria</taxon>
        <taxon>Bacillati</taxon>
        <taxon>Actinomycetota</taxon>
        <taxon>Actinomycetes</taxon>
        <taxon>Pseudonocardiales</taxon>
        <taxon>Pseudonocardiaceae</taxon>
        <taxon>Amycolatopsis</taxon>
    </lineage>
</organism>
<feature type="transmembrane region" description="Helical" evidence="8">
    <location>
        <begin position="126"/>
        <end position="146"/>
    </location>
</feature>
<evidence type="ECO:0000313" key="11">
    <source>
        <dbReference type="Proteomes" id="UP001501624"/>
    </source>
</evidence>
<keyword evidence="6 8" id="KW-0472">Membrane</keyword>
<dbReference type="InterPro" id="IPR005829">
    <property type="entry name" value="Sugar_transporter_CS"/>
</dbReference>
<dbReference type="SUPFAM" id="SSF103473">
    <property type="entry name" value="MFS general substrate transporter"/>
    <property type="match status" value="1"/>
</dbReference>
<gene>
    <name evidence="10" type="ORF">GCM10022380_84860</name>
</gene>
<feature type="transmembrane region" description="Helical" evidence="8">
    <location>
        <begin position="26"/>
        <end position="50"/>
    </location>
</feature>
<name>A0ABP7JU59_9PSEU</name>
<dbReference type="InterPro" id="IPR020846">
    <property type="entry name" value="MFS_dom"/>
</dbReference>
<evidence type="ECO:0000256" key="4">
    <source>
        <dbReference type="ARBA" id="ARBA00022692"/>
    </source>
</evidence>
<dbReference type="PROSITE" id="PS00217">
    <property type="entry name" value="SUGAR_TRANSPORT_2"/>
    <property type="match status" value="1"/>
</dbReference>
<evidence type="ECO:0000256" key="6">
    <source>
        <dbReference type="ARBA" id="ARBA00023136"/>
    </source>
</evidence>
<dbReference type="InterPro" id="IPR011701">
    <property type="entry name" value="MFS"/>
</dbReference>
<feature type="transmembrane region" description="Helical" evidence="8">
    <location>
        <begin position="202"/>
        <end position="223"/>
    </location>
</feature>
<evidence type="ECO:0000259" key="9">
    <source>
        <dbReference type="PROSITE" id="PS50850"/>
    </source>
</evidence>
<reference evidence="11" key="1">
    <citation type="journal article" date="2019" name="Int. J. Syst. Evol. Microbiol.">
        <title>The Global Catalogue of Microorganisms (GCM) 10K type strain sequencing project: providing services to taxonomists for standard genome sequencing and annotation.</title>
        <authorList>
            <consortium name="The Broad Institute Genomics Platform"/>
            <consortium name="The Broad Institute Genome Sequencing Center for Infectious Disease"/>
            <person name="Wu L."/>
            <person name="Ma J."/>
        </authorList>
    </citation>
    <scope>NUCLEOTIDE SEQUENCE [LARGE SCALE GENOMIC DNA]</scope>
    <source>
        <strain evidence="11">JCM 17017</strain>
    </source>
</reference>
<feature type="transmembrane region" description="Helical" evidence="8">
    <location>
        <begin position="322"/>
        <end position="341"/>
    </location>
</feature>
<feature type="transmembrane region" description="Helical" evidence="8">
    <location>
        <begin position="293"/>
        <end position="315"/>
    </location>
</feature>
<accession>A0ABP7JU59</accession>
<feature type="domain" description="Major facilitator superfamily (MFS) profile" evidence="9">
    <location>
        <begin position="29"/>
        <end position="442"/>
    </location>
</feature>
<evidence type="ECO:0000256" key="3">
    <source>
        <dbReference type="ARBA" id="ARBA00022475"/>
    </source>
</evidence>